<sequence length="415" mass="45265">MTSSLGVLEPHLPWIREQFPGLNSPWALLDNAGGSQTLRRVADRVRDYLLETNVQLGASYPRSQGAAARVQAGVQAAAHLIGAADPREIVLGSSTTQLISNLAQAMAPGLRAGDEIILTNVDHEANVGAWTRLERFGVQIRFWQINPETQQLELEGLDALLSARTRLVCCTHTSNVLGGIQPIREIADRVHQAGAKLLVDGVAYAPHRRVDVQDLGVDYYLFSYYKVFGPHCSLLYGREELLLELSNLNHFFITADDLPYKLQPGNLNYELTASLPGINDYLTELGGRLGAAAGQELDTAFHAIAEHEAALTGALLDVLNNHPAVRMIGPPRHQAAERVGTVSFVVEGRSSPSIVEALEEEQIAVRHGHFYATRLIRALGLEEQGGVVRASLLHYTTPQEVQQLIEALQQTIGPA</sequence>
<reference evidence="2 3" key="1">
    <citation type="submission" date="2018-12" db="EMBL/GenBank/DDBJ databases">
        <title>Deinococcus radiophilus ATCC 27603 genome sequencing and assembly.</title>
        <authorList>
            <person name="Maclea K.S."/>
            <person name="Maynard C.R."/>
        </authorList>
    </citation>
    <scope>NUCLEOTIDE SEQUENCE [LARGE SCALE GENOMIC DNA]</scope>
    <source>
        <strain evidence="2 3">ATCC 27603</strain>
    </source>
</reference>
<dbReference type="Pfam" id="PF00266">
    <property type="entry name" value="Aminotran_5"/>
    <property type="match status" value="1"/>
</dbReference>
<dbReference type="SUPFAM" id="SSF53383">
    <property type="entry name" value="PLP-dependent transferases"/>
    <property type="match status" value="1"/>
</dbReference>
<dbReference type="InterPro" id="IPR011340">
    <property type="entry name" value="Cys_dSase-rel"/>
</dbReference>
<dbReference type="NCBIfam" id="TIGR01976">
    <property type="entry name" value="am_tr_V_VC1184"/>
    <property type="match status" value="1"/>
</dbReference>
<dbReference type="Gene3D" id="3.90.1150.10">
    <property type="entry name" value="Aspartate Aminotransferase, domain 1"/>
    <property type="match status" value="1"/>
</dbReference>
<dbReference type="PANTHER" id="PTHR43586">
    <property type="entry name" value="CYSTEINE DESULFURASE"/>
    <property type="match status" value="1"/>
</dbReference>
<protein>
    <submittedName>
        <fullName evidence="2">Cysteine desulfurase-like protein</fullName>
    </submittedName>
</protein>
<proteinExistence type="predicted"/>
<dbReference type="InterPro" id="IPR015422">
    <property type="entry name" value="PyrdxlP-dep_Trfase_small"/>
</dbReference>
<dbReference type="AlphaFoldDB" id="A0A3S0KF60"/>
<dbReference type="OrthoDB" id="9804366at2"/>
<dbReference type="Proteomes" id="UP000277766">
    <property type="component" value="Unassembled WGS sequence"/>
</dbReference>
<evidence type="ECO:0000313" key="2">
    <source>
        <dbReference type="EMBL" id="RTR25370.1"/>
    </source>
</evidence>
<name>A0A3S0KF60_9DEIO</name>
<dbReference type="Gene3D" id="3.40.640.10">
    <property type="entry name" value="Type I PLP-dependent aspartate aminotransferase-like (Major domain)"/>
    <property type="match status" value="1"/>
</dbReference>
<dbReference type="InterPro" id="IPR015421">
    <property type="entry name" value="PyrdxlP-dep_Trfase_major"/>
</dbReference>
<dbReference type="PANTHER" id="PTHR43586:SF21">
    <property type="entry name" value="PYRIDOXAL PHOSPHATE (PLP)-DEPENDENT ASPARTATE AMINOTRANSFERASE SUPERFAMILY"/>
    <property type="match status" value="1"/>
</dbReference>
<gene>
    <name evidence="2" type="ORF">EJ104_11140</name>
</gene>
<accession>A0A3S0KF60</accession>
<keyword evidence="3" id="KW-1185">Reference proteome</keyword>
<dbReference type="InterPro" id="IPR015424">
    <property type="entry name" value="PyrdxlP-dep_Trfase"/>
</dbReference>
<dbReference type="RefSeq" id="WP_126352843.1">
    <property type="nucleotide sequence ID" value="NZ_CP086381.1"/>
</dbReference>
<evidence type="ECO:0000259" key="1">
    <source>
        <dbReference type="Pfam" id="PF00266"/>
    </source>
</evidence>
<evidence type="ECO:0000313" key="3">
    <source>
        <dbReference type="Proteomes" id="UP000277766"/>
    </source>
</evidence>
<organism evidence="2 3">
    <name type="scientific">Deinococcus radiophilus</name>
    <dbReference type="NCBI Taxonomy" id="32062"/>
    <lineage>
        <taxon>Bacteria</taxon>
        <taxon>Thermotogati</taxon>
        <taxon>Deinococcota</taxon>
        <taxon>Deinococci</taxon>
        <taxon>Deinococcales</taxon>
        <taxon>Deinococcaceae</taxon>
        <taxon>Deinococcus</taxon>
    </lineage>
</organism>
<comment type="caution">
    <text evidence="2">The sequence shown here is derived from an EMBL/GenBank/DDBJ whole genome shotgun (WGS) entry which is preliminary data.</text>
</comment>
<feature type="domain" description="Aminotransferase class V" evidence="1">
    <location>
        <begin position="28"/>
        <end position="404"/>
    </location>
</feature>
<dbReference type="InterPro" id="IPR000192">
    <property type="entry name" value="Aminotrans_V_dom"/>
</dbReference>
<dbReference type="EMBL" id="RXPE01000029">
    <property type="protein sequence ID" value="RTR25370.1"/>
    <property type="molecule type" value="Genomic_DNA"/>
</dbReference>